<proteinExistence type="predicted"/>
<feature type="coiled-coil region" evidence="1">
    <location>
        <begin position="466"/>
        <end position="493"/>
    </location>
</feature>
<dbReference type="EMBL" id="PTIZ01000001">
    <property type="protein sequence ID" value="PPK78300.1"/>
    <property type="molecule type" value="Genomic_DNA"/>
</dbReference>
<comment type="caution">
    <text evidence="3">The sequence shown here is derived from an EMBL/GenBank/DDBJ whole genome shotgun (WGS) entry which is preliminary data.</text>
</comment>
<name>A0A2S6HLC3_9GAMM</name>
<evidence type="ECO:0000313" key="4">
    <source>
        <dbReference type="Proteomes" id="UP000240010"/>
    </source>
</evidence>
<reference evidence="3 4" key="1">
    <citation type="submission" date="2018-02" db="EMBL/GenBank/DDBJ databases">
        <title>Subsurface microbial communities from deep shales in Ohio and West Virginia, USA.</title>
        <authorList>
            <person name="Wrighton K."/>
        </authorList>
    </citation>
    <scope>NUCLEOTIDE SEQUENCE [LARGE SCALE GENOMIC DNA]</scope>
    <source>
        <strain evidence="3 4">OWC-DMM</strain>
    </source>
</reference>
<dbReference type="RefSeq" id="WP_104427628.1">
    <property type="nucleotide sequence ID" value="NZ_PTIZ01000001.1"/>
</dbReference>
<dbReference type="Pfam" id="PF20250">
    <property type="entry name" value="FapA_N"/>
    <property type="match status" value="1"/>
</dbReference>
<organism evidence="3 4">
    <name type="scientific">Methylobacter tundripaludum</name>
    <dbReference type="NCBI Taxonomy" id="173365"/>
    <lineage>
        <taxon>Bacteria</taxon>
        <taxon>Pseudomonadati</taxon>
        <taxon>Pseudomonadota</taxon>
        <taxon>Gammaproteobacteria</taxon>
        <taxon>Methylococcales</taxon>
        <taxon>Methylococcaceae</taxon>
        <taxon>Methylobacter</taxon>
    </lineage>
</organism>
<evidence type="ECO:0000256" key="1">
    <source>
        <dbReference type="SAM" id="Coils"/>
    </source>
</evidence>
<dbReference type="PANTHER" id="PTHR38032:SF1">
    <property type="entry name" value="RNA-BINDING PROTEIN KHPB N-TERMINAL DOMAIN-CONTAINING PROTEIN"/>
    <property type="match status" value="1"/>
</dbReference>
<gene>
    <name evidence="3" type="ORF">B0F87_101682</name>
</gene>
<evidence type="ECO:0000313" key="3">
    <source>
        <dbReference type="EMBL" id="PPK78300.1"/>
    </source>
</evidence>
<evidence type="ECO:0000259" key="2">
    <source>
        <dbReference type="Pfam" id="PF20250"/>
    </source>
</evidence>
<dbReference type="InterPro" id="IPR005646">
    <property type="entry name" value="FapA"/>
</dbReference>
<dbReference type="PANTHER" id="PTHR38032">
    <property type="entry name" value="POLYMERASE-RELATED"/>
    <property type="match status" value="1"/>
</dbReference>
<dbReference type="Pfam" id="PF03961">
    <property type="entry name" value="FapA"/>
    <property type="match status" value="1"/>
</dbReference>
<accession>A0A2S6HLC3</accession>
<dbReference type="InterPro" id="IPR046865">
    <property type="entry name" value="FapA_b_solenoid"/>
</dbReference>
<dbReference type="Proteomes" id="UP000240010">
    <property type="component" value="Unassembled WGS sequence"/>
</dbReference>
<protein>
    <recommendedName>
        <fullName evidence="2">Flagellar Assembly Protein A N-terminal region domain-containing protein</fullName>
    </recommendedName>
</protein>
<dbReference type="AlphaFoldDB" id="A0A2S6HLC3"/>
<sequence length="543" mass="58831">MIEVTPKDALTFRLDGDNKLLAVYEPDGDKVTLDATAVREILARQNQSDLFLDEKALSRLVQTYNNSNAGFILEIGERRDGEFIIKVSDDKMTAWLTMTPAYGGAPVTFDQLRRSLKEKGIVSGLITSAEIEAVLKEGKATDYIIAQGAPAVPGLDTQFHSLVPEMQERRPQINEHGIADFRNLGSLILVKQGDPLMRRTLPTEGKNGQNILGQILIPKPSRNTPFTSELKGSMFDPDDNDLLLSAIVGQPLLIPNGVMVSPTITVPQVNISSGNLSFDGTINILGDVMEGMKVYALNDIFVGGTVEAAELEAGGNIIIKGGLIGNSDSSAASTLSMGGKISCKGSVSARFAKYVSIEAGTSIVIEEYSMNNQLTAMNQILVGKPGGKKGLIIGGSARAMMLIQAVSIGSDAGIKTYIQAGLNPHTQQQLDGIKREIETNEKNQDDIKKIITFIENNPEKDKNGLLDKARRTLDNLTTEIARHQADQESLLAEMSFAEYAKIVVEQTLCNGVEVRIGTQIWKAHEERGKTVFRLIDGKISFGS</sequence>
<feature type="domain" description="Flagellar Assembly Protein A N-terminal region" evidence="2">
    <location>
        <begin position="84"/>
        <end position="254"/>
    </location>
</feature>
<keyword evidence="1" id="KW-0175">Coiled coil</keyword>
<dbReference type="InterPro" id="IPR046866">
    <property type="entry name" value="FapA_N"/>
</dbReference>